<dbReference type="EMBL" id="AP021879">
    <property type="protein sequence ID" value="BBO92965.1"/>
    <property type="molecule type" value="Genomic_DNA"/>
</dbReference>
<gene>
    <name evidence="1" type="ORF">DSCOOX_61450</name>
</gene>
<evidence type="ECO:0000313" key="1">
    <source>
        <dbReference type="EMBL" id="BBO92965.1"/>
    </source>
</evidence>
<accession>A0A5K8AJT5</accession>
<evidence type="ECO:0000313" key="2">
    <source>
        <dbReference type="Proteomes" id="UP000422108"/>
    </source>
</evidence>
<sequence length="76" mass="8894">MRIEDTDPFRLQSNVMKMVDDILYAKGNLTLRGVTYRYTPSEIDLLKGIRPGEATSREIQFVIDRERARDKEFQGE</sequence>
<organism evidence="1 2">
    <name type="scientific">Desulfosarcina ovata subsp. ovata</name>
    <dbReference type="NCBI Taxonomy" id="2752305"/>
    <lineage>
        <taxon>Bacteria</taxon>
        <taxon>Pseudomonadati</taxon>
        <taxon>Thermodesulfobacteriota</taxon>
        <taxon>Desulfobacteria</taxon>
        <taxon>Desulfobacterales</taxon>
        <taxon>Desulfosarcinaceae</taxon>
        <taxon>Desulfosarcina</taxon>
    </lineage>
</organism>
<dbReference type="AlphaFoldDB" id="A0A5K8AJT5"/>
<name>A0A5K8AJT5_9BACT</name>
<protein>
    <submittedName>
        <fullName evidence="1">Uncharacterized protein</fullName>
    </submittedName>
</protein>
<dbReference type="Proteomes" id="UP000422108">
    <property type="component" value="Chromosome"/>
</dbReference>
<proteinExistence type="predicted"/>
<reference evidence="1 2" key="1">
    <citation type="submission" date="2019-11" db="EMBL/GenBank/DDBJ databases">
        <title>Comparative genomics of hydrocarbon-degrading Desulfosarcina strains.</title>
        <authorList>
            <person name="Watanabe M."/>
            <person name="Kojima H."/>
            <person name="Fukui M."/>
        </authorList>
    </citation>
    <scope>NUCLEOTIDE SEQUENCE [LARGE SCALE GENOMIC DNA]</scope>
    <source>
        <strain evidence="2">oXyS1</strain>
    </source>
</reference>
<keyword evidence="2" id="KW-1185">Reference proteome</keyword>